<organism evidence="3 4">
    <name type="scientific">Brevibacterium iodinum ATCC 49514</name>
    <dbReference type="NCBI Taxonomy" id="1255616"/>
    <lineage>
        <taxon>Bacteria</taxon>
        <taxon>Bacillati</taxon>
        <taxon>Actinomycetota</taxon>
        <taxon>Actinomycetes</taxon>
        <taxon>Micrococcales</taxon>
        <taxon>Brevibacteriaceae</taxon>
        <taxon>Brevibacterium</taxon>
    </lineage>
</organism>
<feature type="compositionally biased region" description="Polar residues" evidence="1">
    <location>
        <begin position="1"/>
        <end position="14"/>
    </location>
</feature>
<dbReference type="AlphaFoldDB" id="A0A2H1J7W2"/>
<evidence type="ECO:0000256" key="2">
    <source>
        <dbReference type="SAM" id="Phobius"/>
    </source>
</evidence>
<keyword evidence="2" id="KW-0812">Transmembrane</keyword>
<name>A0A2H1J7W2_9MICO</name>
<reference evidence="4" key="1">
    <citation type="submission" date="2017-03" db="EMBL/GenBank/DDBJ databases">
        <authorList>
            <person name="Monnet C."/>
        </authorList>
    </citation>
    <scope>NUCLEOTIDE SEQUENCE [LARGE SCALE GENOMIC DNA]</scope>
    <source>
        <strain evidence="4">ATCC 49514</strain>
    </source>
</reference>
<feature type="transmembrane region" description="Helical" evidence="2">
    <location>
        <begin position="177"/>
        <end position="196"/>
    </location>
</feature>
<sequence>MSYGQSSHSNGPWQSQPAAGSPPYPSAPPHALAPRKAQESQHPGWLARSLFWAALIIGMLPVLVLTPLATTGGTSAVVLFSLGSIICACLRLVLGTAAILLVKNTSWARRLIGAGIFFLGCAALLILTPLTGILLTSVGTEDGSSLLTMNIIQGVLNAFFLATVFCGWSIARNRRWWILVIAVVIGAILAVLNMTVAKPLAENATTGVMIVVLVQAVWLALIFASLGLFHLLARANGRTAPAPAQPAY</sequence>
<dbReference type="Proteomes" id="UP000234382">
    <property type="component" value="Unassembled WGS sequence"/>
</dbReference>
<keyword evidence="4" id="KW-1185">Reference proteome</keyword>
<dbReference type="RefSeq" id="WP_101546082.1">
    <property type="nucleotide sequence ID" value="NZ_FXYX01000010.1"/>
</dbReference>
<feature type="transmembrane region" description="Helical" evidence="2">
    <location>
        <begin position="45"/>
        <end position="65"/>
    </location>
</feature>
<feature type="transmembrane region" description="Helical" evidence="2">
    <location>
        <begin position="114"/>
        <end position="139"/>
    </location>
</feature>
<gene>
    <name evidence="3" type="ORF">BI49514_01702</name>
</gene>
<protein>
    <submittedName>
        <fullName evidence="3">Uncharacterized protein</fullName>
    </submittedName>
</protein>
<evidence type="ECO:0000313" key="4">
    <source>
        <dbReference type="Proteomes" id="UP000234382"/>
    </source>
</evidence>
<proteinExistence type="predicted"/>
<feature type="transmembrane region" description="Helical" evidence="2">
    <location>
        <begin position="208"/>
        <end position="229"/>
    </location>
</feature>
<feature type="transmembrane region" description="Helical" evidence="2">
    <location>
        <begin position="151"/>
        <end position="170"/>
    </location>
</feature>
<keyword evidence="2" id="KW-0472">Membrane</keyword>
<keyword evidence="2" id="KW-1133">Transmembrane helix</keyword>
<feature type="region of interest" description="Disordered" evidence="1">
    <location>
        <begin position="1"/>
        <end position="33"/>
    </location>
</feature>
<feature type="transmembrane region" description="Helical" evidence="2">
    <location>
        <begin position="77"/>
        <end position="102"/>
    </location>
</feature>
<accession>A0A2H1J7W2</accession>
<evidence type="ECO:0000256" key="1">
    <source>
        <dbReference type="SAM" id="MobiDB-lite"/>
    </source>
</evidence>
<evidence type="ECO:0000313" key="3">
    <source>
        <dbReference type="EMBL" id="SMX83451.1"/>
    </source>
</evidence>
<dbReference type="EMBL" id="FXYX01000010">
    <property type="protein sequence ID" value="SMX83451.1"/>
    <property type="molecule type" value="Genomic_DNA"/>
</dbReference>